<dbReference type="InterPro" id="IPR026806">
    <property type="entry name" value="CDV3"/>
</dbReference>
<proteinExistence type="inferred from homology"/>
<dbReference type="Pfam" id="PF15359">
    <property type="entry name" value="CDV3"/>
    <property type="match status" value="1"/>
</dbReference>
<dbReference type="Proteomes" id="UP000887577">
    <property type="component" value="Unplaced"/>
</dbReference>
<dbReference type="GO" id="GO:0005737">
    <property type="term" value="C:cytoplasm"/>
    <property type="evidence" value="ECO:0007669"/>
    <property type="project" value="TreeGrafter"/>
</dbReference>
<protein>
    <submittedName>
        <fullName evidence="4">Protein CDV3 homolog</fullName>
    </submittedName>
</protein>
<dbReference type="PANTHER" id="PTHR16284:SF13">
    <property type="entry name" value="PROTEIN CDV3 HOMOLOG"/>
    <property type="match status" value="1"/>
</dbReference>
<organism evidence="3 4">
    <name type="scientific">Panagrolaimus superbus</name>
    <dbReference type="NCBI Taxonomy" id="310955"/>
    <lineage>
        <taxon>Eukaryota</taxon>
        <taxon>Metazoa</taxon>
        <taxon>Ecdysozoa</taxon>
        <taxon>Nematoda</taxon>
        <taxon>Chromadorea</taxon>
        <taxon>Rhabditida</taxon>
        <taxon>Tylenchina</taxon>
        <taxon>Panagrolaimomorpha</taxon>
        <taxon>Panagrolaimoidea</taxon>
        <taxon>Panagrolaimidae</taxon>
        <taxon>Panagrolaimus</taxon>
    </lineage>
</organism>
<dbReference type="AlphaFoldDB" id="A0A914YUE3"/>
<evidence type="ECO:0000313" key="3">
    <source>
        <dbReference type="Proteomes" id="UP000887577"/>
    </source>
</evidence>
<feature type="compositionally biased region" description="Basic and acidic residues" evidence="2">
    <location>
        <begin position="165"/>
        <end position="183"/>
    </location>
</feature>
<comment type="similarity">
    <text evidence="1">Belongs to the CDV3 family.</text>
</comment>
<feature type="region of interest" description="Disordered" evidence="2">
    <location>
        <begin position="19"/>
        <end position="95"/>
    </location>
</feature>
<keyword evidence="3" id="KW-1185">Reference proteome</keyword>
<feature type="compositionally biased region" description="Basic and acidic residues" evidence="2">
    <location>
        <begin position="86"/>
        <end position="95"/>
    </location>
</feature>
<dbReference type="WBParaSite" id="PSU_v2.g21099.t1">
    <property type="protein sequence ID" value="PSU_v2.g21099.t1"/>
    <property type="gene ID" value="PSU_v2.g21099"/>
</dbReference>
<dbReference type="PANTHER" id="PTHR16284">
    <property type="entry name" value="PROTEIN CDV3 HOMOLOG"/>
    <property type="match status" value="1"/>
</dbReference>
<feature type="region of interest" description="Disordered" evidence="2">
    <location>
        <begin position="165"/>
        <end position="204"/>
    </location>
</feature>
<feature type="compositionally biased region" description="Basic and acidic residues" evidence="2">
    <location>
        <begin position="19"/>
        <end position="35"/>
    </location>
</feature>
<name>A0A914YUE3_9BILA</name>
<sequence>MSSDLNDFLLKKRSLGQKLERNVQLEEERERKESQEIGNDDANDGQSGDADSEWIDPSAQELTTNLEELGIKDMASSAYAEDEESEHEKVEAEPVKKWGTAITKKVEEDNSKGEETAVVAPASTKYRPPASRTGGSSRLGGVGMKVDINNEESFPSLAAAAVKVKEEKTKTEEMKTARAEGWHHVQGGANNCKSSSSTSEFYFR</sequence>
<accession>A0A914YUE3</accession>
<feature type="region of interest" description="Disordered" evidence="2">
    <location>
        <begin position="107"/>
        <end position="142"/>
    </location>
</feature>
<evidence type="ECO:0000256" key="2">
    <source>
        <dbReference type="SAM" id="MobiDB-lite"/>
    </source>
</evidence>
<evidence type="ECO:0000313" key="4">
    <source>
        <dbReference type="WBParaSite" id="PSU_v2.g21099.t1"/>
    </source>
</evidence>
<reference evidence="4" key="1">
    <citation type="submission" date="2022-11" db="UniProtKB">
        <authorList>
            <consortium name="WormBaseParasite"/>
        </authorList>
    </citation>
    <scope>IDENTIFICATION</scope>
</reference>
<feature type="compositionally biased region" description="Polar residues" evidence="2">
    <location>
        <begin position="188"/>
        <end position="204"/>
    </location>
</feature>
<evidence type="ECO:0000256" key="1">
    <source>
        <dbReference type="ARBA" id="ARBA00006062"/>
    </source>
</evidence>